<comment type="subcellular location">
    <subcellularLocation>
        <location evidence="1">Membrane</location>
        <topology evidence="1">Multi-pass membrane protein</topology>
    </subcellularLocation>
</comment>
<dbReference type="InterPro" id="IPR032808">
    <property type="entry name" value="DoxX"/>
</dbReference>
<dbReference type="OrthoDB" id="7960583at2"/>
<dbReference type="Proteomes" id="UP000239590">
    <property type="component" value="Unassembled WGS sequence"/>
</dbReference>
<feature type="transmembrane region" description="Helical" evidence="5">
    <location>
        <begin position="99"/>
        <end position="117"/>
    </location>
</feature>
<keyword evidence="7" id="KW-1185">Reference proteome</keyword>
<evidence type="ECO:0000313" key="7">
    <source>
        <dbReference type="Proteomes" id="UP000239590"/>
    </source>
</evidence>
<feature type="transmembrane region" description="Helical" evidence="5">
    <location>
        <begin position="42"/>
        <end position="62"/>
    </location>
</feature>
<proteinExistence type="predicted"/>
<feature type="transmembrane region" description="Helical" evidence="5">
    <location>
        <begin position="74"/>
        <end position="93"/>
    </location>
</feature>
<dbReference type="GO" id="GO:0016020">
    <property type="term" value="C:membrane"/>
    <property type="evidence" value="ECO:0007669"/>
    <property type="project" value="UniProtKB-SubCell"/>
</dbReference>
<evidence type="ECO:0000256" key="2">
    <source>
        <dbReference type="ARBA" id="ARBA00022692"/>
    </source>
</evidence>
<feature type="transmembrane region" description="Helical" evidence="5">
    <location>
        <begin position="7"/>
        <end position="30"/>
    </location>
</feature>
<evidence type="ECO:0000256" key="3">
    <source>
        <dbReference type="ARBA" id="ARBA00022989"/>
    </source>
</evidence>
<gene>
    <name evidence="6" type="ORF">C5O19_20030</name>
</gene>
<name>A0A2S7IHZ3_9BACT</name>
<comment type="caution">
    <text evidence="6">The sequence shown here is derived from an EMBL/GenBank/DDBJ whole genome shotgun (WGS) entry which is preliminary data.</text>
</comment>
<reference evidence="7" key="1">
    <citation type="submission" date="2018-02" db="EMBL/GenBank/DDBJ databases">
        <title>Genome sequencing of Solimonas sp. HR-BB.</title>
        <authorList>
            <person name="Lee Y."/>
            <person name="Jeon C.O."/>
        </authorList>
    </citation>
    <scope>NUCLEOTIDE SEQUENCE [LARGE SCALE GENOMIC DNA]</scope>
    <source>
        <strain evidence="7">HR-U</strain>
    </source>
</reference>
<sequence length="140" mass="15725">MKPKTINLWYWTLTVPFALLMFMDGIGGLMRAEAGQEVMRHLGYPLYVLSIFGMAKVLGAIGLIQPWYPTLKEWAFAGFTINFIGAAASRAYVGDAMSLILMPLVMLALLLGLYVLGKKRDRMRGKSLELRYSTDMRKLA</sequence>
<accession>A0A2S7IHZ3</accession>
<dbReference type="RefSeq" id="WP_094814418.1">
    <property type="nucleotide sequence ID" value="NZ_PTRA01000004.1"/>
</dbReference>
<evidence type="ECO:0000313" key="6">
    <source>
        <dbReference type="EMBL" id="PQA55698.1"/>
    </source>
</evidence>
<evidence type="ECO:0000256" key="1">
    <source>
        <dbReference type="ARBA" id="ARBA00004141"/>
    </source>
</evidence>
<keyword evidence="4 5" id="KW-0472">Membrane</keyword>
<keyword evidence="2 5" id="KW-0812">Transmembrane</keyword>
<organism evidence="6 7">
    <name type="scientific">Siphonobacter curvatus</name>
    <dbReference type="NCBI Taxonomy" id="2094562"/>
    <lineage>
        <taxon>Bacteria</taxon>
        <taxon>Pseudomonadati</taxon>
        <taxon>Bacteroidota</taxon>
        <taxon>Cytophagia</taxon>
        <taxon>Cytophagales</taxon>
        <taxon>Cytophagaceae</taxon>
        <taxon>Siphonobacter</taxon>
    </lineage>
</organism>
<evidence type="ECO:0000256" key="4">
    <source>
        <dbReference type="ARBA" id="ARBA00023136"/>
    </source>
</evidence>
<dbReference type="EMBL" id="PTRA01000004">
    <property type="protein sequence ID" value="PQA55698.1"/>
    <property type="molecule type" value="Genomic_DNA"/>
</dbReference>
<evidence type="ECO:0000256" key="5">
    <source>
        <dbReference type="SAM" id="Phobius"/>
    </source>
</evidence>
<dbReference type="AlphaFoldDB" id="A0A2S7IHZ3"/>
<dbReference type="Pfam" id="PF13564">
    <property type="entry name" value="DoxX_2"/>
    <property type="match status" value="1"/>
</dbReference>
<keyword evidence="3 5" id="KW-1133">Transmembrane helix</keyword>
<protein>
    <submittedName>
        <fullName evidence="6">DoxX family protein</fullName>
    </submittedName>
</protein>